<dbReference type="RefSeq" id="XP_014184469.1">
    <property type="nucleotide sequence ID" value="XM_014328994.1"/>
</dbReference>
<dbReference type="AlphaFoldDB" id="J8TY10"/>
<gene>
    <name evidence="9" type="ORF">A1Q1_00296</name>
</gene>
<evidence type="ECO:0000256" key="7">
    <source>
        <dbReference type="ARBA" id="ARBA00023136"/>
    </source>
</evidence>
<feature type="region of interest" description="Disordered" evidence="8">
    <location>
        <begin position="502"/>
        <end position="529"/>
    </location>
</feature>
<evidence type="ECO:0000256" key="8">
    <source>
        <dbReference type="SAM" id="MobiDB-lite"/>
    </source>
</evidence>
<evidence type="ECO:0000256" key="2">
    <source>
        <dbReference type="ARBA" id="ARBA00004370"/>
    </source>
</evidence>
<keyword evidence="7" id="KW-0472">Membrane</keyword>
<keyword evidence="4" id="KW-1133">Transmembrane helix</keyword>
<dbReference type="Pfam" id="PF07798">
    <property type="entry name" value="CCDC90-like"/>
    <property type="match status" value="1"/>
</dbReference>
<feature type="compositionally biased region" description="Low complexity" evidence="8">
    <location>
        <begin position="184"/>
        <end position="193"/>
    </location>
</feature>
<dbReference type="Gene3D" id="1.20.5.340">
    <property type="match status" value="1"/>
</dbReference>
<evidence type="ECO:0000256" key="4">
    <source>
        <dbReference type="ARBA" id="ARBA00022989"/>
    </source>
</evidence>
<dbReference type="Proteomes" id="UP000002748">
    <property type="component" value="Unassembled WGS sequence"/>
</dbReference>
<sequence>MSTNALFAVRRVLQHPSYLTPLRPPLYPRTTRALHGSALRWAVEAKKTPSAYATASRHPFAEGHGGGGSQPKKDEEGKDDAAKEKGELAGDPSDPGSRPKIGPFSKPVVDDAALEAPATETKSAERRDGPEEVKEAEDHHEHPELRTRTGPHSAPVEEKDAPAPVQKVEPPPPAPQPPAPPKPVVKGPATGPSSSPPVPLEVPQELAIPPLPPPSYFGPAHQFDTYRFVQKLEGAQVRNAPARVLMEGVRGMLVGRSRKAQESMLSQQELDNQAYRFKAALSALRTEISIKARNDGLSMRAASTAMQREVEGLDRKMTEDLQGLRHDSIEMELNTRKDDTRALMKRFDIATEEINNKFTISLGELRTEIESAKWEATRRAIAIIITLVICGVAISTFTSTLAPAQGPPPLPQVGTPNTSLPSGPSGSSSTSTSTSTPTSTTSGTGTSTGTGSKGSAAVKKVVYRDVAVGPDVTAEGEHFDADDEDNLDLLHDDIDALLQQQTTTTRRPRAEKAARVAEEKKRVEFPERI</sequence>
<organism evidence="9 10">
    <name type="scientific">Trichosporon asahii var. asahii (strain ATCC 90039 / CBS 2479 / JCM 2466 / KCTC 7840 / NBRC 103889/ NCYC 2677 / UAMH 7654)</name>
    <name type="common">Yeast</name>
    <dbReference type="NCBI Taxonomy" id="1186058"/>
    <lineage>
        <taxon>Eukaryota</taxon>
        <taxon>Fungi</taxon>
        <taxon>Dikarya</taxon>
        <taxon>Basidiomycota</taxon>
        <taxon>Agaricomycotina</taxon>
        <taxon>Tremellomycetes</taxon>
        <taxon>Trichosporonales</taxon>
        <taxon>Trichosporonaceae</taxon>
        <taxon>Trichosporon</taxon>
    </lineage>
</organism>
<dbReference type="InterPro" id="IPR024461">
    <property type="entry name" value="CCDC90-like"/>
</dbReference>
<feature type="compositionally biased region" description="Basic and acidic residues" evidence="8">
    <location>
        <begin position="508"/>
        <end position="529"/>
    </location>
</feature>
<dbReference type="VEuPathDB" id="FungiDB:A1Q1_00296"/>
<dbReference type="PANTHER" id="PTHR14360">
    <property type="entry name" value="PROTEIN FMP32, MITOCHONDRIAL"/>
    <property type="match status" value="1"/>
</dbReference>
<dbReference type="GO" id="GO:0016020">
    <property type="term" value="C:membrane"/>
    <property type="evidence" value="ECO:0007669"/>
    <property type="project" value="UniProtKB-SubCell"/>
</dbReference>
<reference evidence="9 10" key="1">
    <citation type="journal article" date="2012" name="Eukaryot. Cell">
        <title>Draft genome sequence of CBS 2479, the standard type strain of Trichosporon asahii.</title>
        <authorList>
            <person name="Yang R.Y."/>
            <person name="Li H.T."/>
            <person name="Zhu H."/>
            <person name="Zhou G.P."/>
            <person name="Wang M."/>
            <person name="Wang L."/>
        </authorList>
    </citation>
    <scope>NUCLEOTIDE SEQUENCE [LARGE SCALE GENOMIC DNA]</scope>
    <source>
        <strain evidence="10">ATCC 90039 / CBS 2479 / JCM 2466 / KCTC 7840 / NCYC 2677 / UAMH 7654</strain>
    </source>
</reference>
<evidence type="ECO:0000313" key="10">
    <source>
        <dbReference type="Proteomes" id="UP000002748"/>
    </source>
</evidence>
<dbReference type="EMBL" id="ALBS01000010">
    <property type="protein sequence ID" value="EJT52982.1"/>
    <property type="molecule type" value="Genomic_DNA"/>
</dbReference>
<accession>J8TY10</accession>
<dbReference type="HOGENOM" id="CLU_515048_0_0_1"/>
<evidence type="ECO:0000313" key="9">
    <source>
        <dbReference type="EMBL" id="EJT52982.1"/>
    </source>
</evidence>
<evidence type="ECO:0000256" key="6">
    <source>
        <dbReference type="ARBA" id="ARBA00023128"/>
    </source>
</evidence>
<dbReference type="KEGG" id="tasa:A1Q1_00296"/>
<evidence type="ECO:0000256" key="5">
    <source>
        <dbReference type="ARBA" id="ARBA00023054"/>
    </source>
</evidence>
<dbReference type="OrthoDB" id="1552at2759"/>
<feature type="compositionally biased region" description="Low complexity" evidence="8">
    <location>
        <begin position="412"/>
        <end position="445"/>
    </location>
</feature>
<proteinExistence type="predicted"/>
<evidence type="ECO:0008006" key="11">
    <source>
        <dbReference type="Google" id="ProtNLM"/>
    </source>
</evidence>
<feature type="compositionally biased region" description="Basic and acidic residues" evidence="8">
    <location>
        <begin position="122"/>
        <end position="147"/>
    </location>
</feature>
<keyword evidence="3" id="KW-0812">Transmembrane</keyword>
<keyword evidence="5" id="KW-0175">Coiled coil</keyword>
<name>J8TY10_TRIAS</name>
<comment type="caution">
    <text evidence="9">The sequence shown here is derived from an EMBL/GenBank/DDBJ whole genome shotgun (WGS) entry which is preliminary data.</text>
</comment>
<feature type="region of interest" description="Disordered" evidence="8">
    <location>
        <begin position="50"/>
        <end position="200"/>
    </location>
</feature>
<protein>
    <recommendedName>
        <fullName evidence="11">Mitochondrial protein</fullName>
    </recommendedName>
</protein>
<comment type="subcellular location">
    <subcellularLocation>
        <location evidence="2">Membrane</location>
    </subcellularLocation>
    <subcellularLocation>
        <location evidence="1">Mitochondrion</location>
    </subcellularLocation>
</comment>
<feature type="compositionally biased region" description="Basic and acidic residues" evidence="8">
    <location>
        <begin position="71"/>
        <end position="88"/>
    </location>
</feature>
<keyword evidence="6" id="KW-0496">Mitochondrion</keyword>
<feature type="region of interest" description="Disordered" evidence="8">
    <location>
        <begin position="405"/>
        <end position="455"/>
    </location>
</feature>
<dbReference type="GO" id="GO:0005739">
    <property type="term" value="C:mitochondrion"/>
    <property type="evidence" value="ECO:0007669"/>
    <property type="project" value="UniProtKB-SubCell"/>
</dbReference>
<evidence type="ECO:0000256" key="3">
    <source>
        <dbReference type="ARBA" id="ARBA00022692"/>
    </source>
</evidence>
<feature type="compositionally biased region" description="Pro residues" evidence="8">
    <location>
        <begin position="169"/>
        <end position="183"/>
    </location>
</feature>
<dbReference type="GeneID" id="25983810"/>
<evidence type="ECO:0000256" key="1">
    <source>
        <dbReference type="ARBA" id="ARBA00004173"/>
    </source>
</evidence>
<dbReference type="PANTHER" id="PTHR14360:SF12">
    <property type="entry name" value="MOZ PROTEIN REPRESENTS A CHROMATIN-ASSOCIATED ACETYLTRANSFERASE"/>
    <property type="match status" value="1"/>
</dbReference>